<reference evidence="1 2" key="1">
    <citation type="journal article" date="2019" name="Nat. Ecol. Evol.">
        <title>Megaphylogeny resolves global patterns of mushroom evolution.</title>
        <authorList>
            <person name="Varga T."/>
            <person name="Krizsan K."/>
            <person name="Foldi C."/>
            <person name="Dima B."/>
            <person name="Sanchez-Garcia M."/>
            <person name="Sanchez-Ramirez S."/>
            <person name="Szollosi G.J."/>
            <person name="Szarkandi J.G."/>
            <person name="Papp V."/>
            <person name="Albert L."/>
            <person name="Andreopoulos W."/>
            <person name="Angelini C."/>
            <person name="Antonin V."/>
            <person name="Barry K.W."/>
            <person name="Bougher N.L."/>
            <person name="Buchanan P."/>
            <person name="Buyck B."/>
            <person name="Bense V."/>
            <person name="Catcheside P."/>
            <person name="Chovatia M."/>
            <person name="Cooper J."/>
            <person name="Damon W."/>
            <person name="Desjardin D."/>
            <person name="Finy P."/>
            <person name="Geml J."/>
            <person name="Haridas S."/>
            <person name="Hughes K."/>
            <person name="Justo A."/>
            <person name="Karasinski D."/>
            <person name="Kautmanova I."/>
            <person name="Kiss B."/>
            <person name="Kocsube S."/>
            <person name="Kotiranta H."/>
            <person name="LaButti K.M."/>
            <person name="Lechner B.E."/>
            <person name="Liimatainen K."/>
            <person name="Lipzen A."/>
            <person name="Lukacs Z."/>
            <person name="Mihaltcheva S."/>
            <person name="Morgado L.N."/>
            <person name="Niskanen T."/>
            <person name="Noordeloos M.E."/>
            <person name="Ohm R.A."/>
            <person name="Ortiz-Santana B."/>
            <person name="Ovrebo C."/>
            <person name="Racz N."/>
            <person name="Riley R."/>
            <person name="Savchenko A."/>
            <person name="Shiryaev A."/>
            <person name="Soop K."/>
            <person name="Spirin V."/>
            <person name="Szebenyi C."/>
            <person name="Tomsovsky M."/>
            <person name="Tulloss R.E."/>
            <person name="Uehling J."/>
            <person name="Grigoriev I.V."/>
            <person name="Vagvolgyi C."/>
            <person name="Papp T."/>
            <person name="Martin F.M."/>
            <person name="Miettinen O."/>
            <person name="Hibbett D.S."/>
            <person name="Nagy L.G."/>
        </authorList>
    </citation>
    <scope>NUCLEOTIDE SEQUENCE [LARGE SCALE GENOMIC DNA]</scope>
    <source>
        <strain evidence="1 2">NL-1719</strain>
    </source>
</reference>
<accession>A0ACD3AK11</accession>
<gene>
    <name evidence="1" type="ORF">BDN72DRAFT_845046</name>
</gene>
<sequence>MSQVIKEATVNAAHPTLSSTVVLFHSLNILAFVLVLTVLITAILAKNLHRVGAWYTFLCIQLLFVITFLFYPFKSSNFSPAFVPCLLQAILVYAIPPAANWGLLALVLEVYALIQTTATGPSNQKLRFFLFGLPITIFIGEALVVLIVGLKYPSAIGMQPDALFCHLKSTKLPGIVDAVVYLIPIIVSIALFCLLGLKAYTYSRRLRVERVSVNSSFPPLSILRIVVLLLAPIFVFCCAFQQYTLLVKLSNFLPLVPILTAIAFGTQKDMISALLTWR</sequence>
<dbReference type="Proteomes" id="UP000308600">
    <property type="component" value="Unassembled WGS sequence"/>
</dbReference>
<name>A0ACD3AK11_9AGAR</name>
<keyword evidence="2" id="KW-1185">Reference proteome</keyword>
<evidence type="ECO:0000313" key="2">
    <source>
        <dbReference type="Proteomes" id="UP000308600"/>
    </source>
</evidence>
<organism evidence="1 2">
    <name type="scientific">Pluteus cervinus</name>
    <dbReference type="NCBI Taxonomy" id="181527"/>
    <lineage>
        <taxon>Eukaryota</taxon>
        <taxon>Fungi</taxon>
        <taxon>Dikarya</taxon>
        <taxon>Basidiomycota</taxon>
        <taxon>Agaricomycotina</taxon>
        <taxon>Agaricomycetes</taxon>
        <taxon>Agaricomycetidae</taxon>
        <taxon>Agaricales</taxon>
        <taxon>Pluteineae</taxon>
        <taxon>Pluteaceae</taxon>
        <taxon>Pluteus</taxon>
    </lineage>
</organism>
<protein>
    <submittedName>
        <fullName evidence="1">Uncharacterized protein</fullName>
    </submittedName>
</protein>
<evidence type="ECO:0000313" key="1">
    <source>
        <dbReference type="EMBL" id="TFK65866.1"/>
    </source>
</evidence>
<dbReference type="EMBL" id="ML208423">
    <property type="protein sequence ID" value="TFK65866.1"/>
    <property type="molecule type" value="Genomic_DNA"/>
</dbReference>
<proteinExistence type="predicted"/>